<comment type="caution">
    <text evidence="2">The sequence shown here is derived from an EMBL/GenBank/DDBJ whole genome shotgun (WGS) entry which is preliminary data.</text>
</comment>
<dbReference type="AlphaFoldDB" id="A0A1G2S8I9"/>
<dbReference type="Proteomes" id="UP000179118">
    <property type="component" value="Unassembled WGS sequence"/>
</dbReference>
<dbReference type="EMBL" id="MHUT01000018">
    <property type="protein sequence ID" value="OHA80591.1"/>
    <property type="molecule type" value="Genomic_DNA"/>
</dbReference>
<keyword evidence="1" id="KW-0732">Signal</keyword>
<evidence type="ECO:0000256" key="1">
    <source>
        <dbReference type="SAM" id="SignalP"/>
    </source>
</evidence>
<protein>
    <submittedName>
        <fullName evidence="2">Uncharacterized protein</fullName>
    </submittedName>
</protein>
<organism evidence="2 3">
    <name type="scientific">Candidatus Yonathbacteria bacterium RIFCSPHIGHO2_02_FULL_44_14</name>
    <dbReference type="NCBI Taxonomy" id="1802724"/>
    <lineage>
        <taxon>Bacteria</taxon>
        <taxon>Candidatus Yonathiibacteriota</taxon>
    </lineage>
</organism>
<feature type="signal peptide" evidence="1">
    <location>
        <begin position="1"/>
        <end position="26"/>
    </location>
</feature>
<evidence type="ECO:0000313" key="2">
    <source>
        <dbReference type="EMBL" id="OHA80591.1"/>
    </source>
</evidence>
<accession>A0A1G2S8I9</accession>
<evidence type="ECO:0000313" key="3">
    <source>
        <dbReference type="Proteomes" id="UP000179118"/>
    </source>
</evidence>
<feature type="chain" id="PRO_5009584375" evidence="1">
    <location>
        <begin position="27"/>
        <end position="272"/>
    </location>
</feature>
<reference evidence="2 3" key="1">
    <citation type="journal article" date="2016" name="Nat. Commun.">
        <title>Thousands of microbial genomes shed light on interconnected biogeochemical processes in an aquifer system.</title>
        <authorList>
            <person name="Anantharaman K."/>
            <person name="Brown C.T."/>
            <person name="Hug L.A."/>
            <person name="Sharon I."/>
            <person name="Castelle C.J."/>
            <person name="Probst A.J."/>
            <person name="Thomas B.C."/>
            <person name="Singh A."/>
            <person name="Wilkins M.J."/>
            <person name="Karaoz U."/>
            <person name="Brodie E.L."/>
            <person name="Williams K.H."/>
            <person name="Hubbard S.S."/>
            <person name="Banfield J.F."/>
        </authorList>
    </citation>
    <scope>NUCLEOTIDE SEQUENCE [LARGE SCALE GENOMIC DNA]</scope>
</reference>
<gene>
    <name evidence="2" type="ORF">A3D51_00755</name>
</gene>
<sequence length="272" mass="28083">MKNINQFLKIVLVALTLSIGVGYAFAWTVPTATPPVGNVAAPINVSGTSQYKGDPTAHTGGLGIEGLIRGYSNAIFDGKVGIGTTNPSSQLQIKSPDPILGNIGFGDLYGNIWSDGGIDKWFTIRNISVGGRTSFFNDTTTEIMTLMNSGNVGIGKGNPNVKLDVAGGVRTGSETQVTVCSASTEGTQRYNYTTHAPEFCNGTAWTSASGSGGGFSNVTTYSAGANPGVHKACFMGYFGAANGGDACGVSGTYNGTWTISYYKGSCVVTCID</sequence>
<proteinExistence type="predicted"/>
<name>A0A1G2S8I9_9BACT</name>